<sequence length="91" mass="10113">MMIFLCQRAQAVSNTRSTIAAGLPNHLDVQLKRRAEINHNAYTALSQLFQDEGHRLRMAELVDRATVPMSYVTRVSGADDQRSQAGGVRCP</sequence>
<dbReference type="Proteomes" id="UP000274907">
    <property type="component" value="Unassembled WGS sequence"/>
</dbReference>
<dbReference type="OrthoDB" id="8635520at2"/>
<dbReference type="RefSeq" id="WP_126120017.1">
    <property type="nucleotide sequence ID" value="NZ_RXHJ01000004.1"/>
</dbReference>
<gene>
    <name evidence="1" type="ORF">EAH68_03900</name>
</gene>
<proteinExistence type="predicted"/>
<organism evidence="1 2">
    <name type="scientific">Corynebacterium hylobatis</name>
    <dbReference type="NCBI Taxonomy" id="1859290"/>
    <lineage>
        <taxon>Bacteria</taxon>
        <taxon>Bacillati</taxon>
        <taxon>Actinomycetota</taxon>
        <taxon>Actinomycetes</taxon>
        <taxon>Mycobacteriales</taxon>
        <taxon>Corynebacteriaceae</taxon>
        <taxon>Corynebacterium</taxon>
    </lineage>
</organism>
<reference evidence="1 2" key="1">
    <citation type="submission" date="2018-12" db="EMBL/GenBank/DDBJ databases">
        <title>YIM 101343 draft genome.</title>
        <authorList>
            <person name="Chen X."/>
        </authorList>
    </citation>
    <scope>NUCLEOTIDE SEQUENCE [LARGE SCALE GENOMIC DNA]</scope>
    <source>
        <strain evidence="1 2">YIM 101343</strain>
    </source>
</reference>
<accession>A0A3S0B5K5</accession>
<evidence type="ECO:0000313" key="1">
    <source>
        <dbReference type="EMBL" id="RSZ64751.1"/>
    </source>
</evidence>
<protein>
    <submittedName>
        <fullName evidence="1">Uncharacterized protein</fullName>
    </submittedName>
</protein>
<dbReference type="EMBL" id="RXHJ01000004">
    <property type="protein sequence ID" value="RSZ64751.1"/>
    <property type="molecule type" value="Genomic_DNA"/>
</dbReference>
<dbReference type="AlphaFoldDB" id="A0A3S0B5K5"/>
<keyword evidence="2" id="KW-1185">Reference proteome</keyword>
<name>A0A3S0B5K5_9CORY</name>
<evidence type="ECO:0000313" key="2">
    <source>
        <dbReference type="Proteomes" id="UP000274907"/>
    </source>
</evidence>
<comment type="caution">
    <text evidence="1">The sequence shown here is derived from an EMBL/GenBank/DDBJ whole genome shotgun (WGS) entry which is preliminary data.</text>
</comment>